<name>A0AAX6GY95_IRIPA</name>
<evidence type="ECO:0000313" key="2">
    <source>
        <dbReference type="EMBL" id="KAJ6833719.1"/>
    </source>
</evidence>
<organism evidence="2 3">
    <name type="scientific">Iris pallida</name>
    <name type="common">Sweet iris</name>
    <dbReference type="NCBI Taxonomy" id="29817"/>
    <lineage>
        <taxon>Eukaryota</taxon>
        <taxon>Viridiplantae</taxon>
        <taxon>Streptophyta</taxon>
        <taxon>Embryophyta</taxon>
        <taxon>Tracheophyta</taxon>
        <taxon>Spermatophyta</taxon>
        <taxon>Magnoliopsida</taxon>
        <taxon>Liliopsida</taxon>
        <taxon>Asparagales</taxon>
        <taxon>Iridaceae</taxon>
        <taxon>Iridoideae</taxon>
        <taxon>Irideae</taxon>
        <taxon>Iris</taxon>
    </lineage>
</organism>
<protein>
    <submittedName>
        <fullName evidence="2">Chromatin assembly factor 1 subunit FSM</fullName>
    </submittedName>
</protein>
<feature type="region of interest" description="Disordered" evidence="1">
    <location>
        <begin position="317"/>
        <end position="352"/>
    </location>
</feature>
<gene>
    <name evidence="2" type="ORF">M6B38_338480</name>
</gene>
<accession>A0AAX6GY95</accession>
<comment type="caution">
    <text evidence="2">The sequence shown here is derived from an EMBL/GenBank/DDBJ whole genome shotgun (WGS) entry which is preliminary data.</text>
</comment>
<dbReference type="EMBL" id="JANAVB010014797">
    <property type="protein sequence ID" value="KAJ6833719.1"/>
    <property type="molecule type" value="Genomic_DNA"/>
</dbReference>
<dbReference type="AlphaFoldDB" id="A0AAX6GY95"/>
<reference evidence="2" key="1">
    <citation type="journal article" date="2023" name="GigaByte">
        <title>Genome assembly of the bearded iris, Iris pallida Lam.</title>
        <authorList>
            <person name="Bruccoleri R.E."/>
            <person name="Oakeley E.J."/>
            <person name="Faust A.M.E."/>
            <person name="Altorfer M."/>
            <person name="Dessus-Babus S."/>
            <person name="Burckhardt D."/>
            <person name="Oertli M."/>
            <person name="Naumann U."/>
            <person name="Petersen F."/>
            <person name="Wong J."/>
        </authorList>
    </citation>
    <scope>NUCLEOTIDE SEQUENCE</scope>
    <source>
        <strain evidence="2">GSM-AAB239-AS_SAM_17_03QT</strain>
    </source>
</reference>
<dbReference type="GO" id="GO:0033186">
    <property type="term" value="C:CAF-1 complex"/>
    <property type="evidence" value="ECO:0007669"/>
    <property type="project" value="TreeGrafter"/>
</dbReference>
<dbReference type="Proteomes" id="UP001140949">
    <property type="component" value="Unassembled WGS sequence"/>
</dbReference>
<dbReference type="PANTHER" id="PTHR15272">
    <property type="entry name" value="CHROMATIN ASSEMBLY FACTOR 1 SUBUNIT A CAF-1 SUBUNIT A"/>
    <property type="match status" value="1"/>
</dbReference>
<dbReference type="PANTHER" id="PTHR15272:SF0">
    <property type="entry name" value="CHROMATIN ASSEMBLY FACTOR 1 SUBUNIT A"/>
    <property type="match status" value="1"/>
</dbReference>
<sequence length="542" mass="61947">MRKKMVLDDHKQREGIAKCCDVTMVENSGVAIGRSQQQGGDTVGSGKSAVNKPLKRKRASIDEHSFLNDRETTIAEYRRELDDLFELYKELSGCNLKIEDGSSRSNNSLIACLLEESSLPYSKLVEELYGKLKVRGGFTLASVRSAVLSVGQRSMYGITSADADVLEDDSVSCLWCWETRDLKLLNPTQRGILNIRRIGRKRIHERISAISETLSALSAPENGESYKSIISNASVKLMKTLNGLEIRSLIEKLKQKDGADIAEKVTKQKEKQIIKEMEKNKQSAEKKNQKKNREFQKEILQSEKELKKLQEEAEKEERRREKEAAEEQKLLKKQQEEAERDQRRREKAEADLKKKLSIQKQATLMERFLKTKRSNSSPDNTKKTTSLVNRGYGSPCNVELVSATTSYMDKAFSHEDSLNIEDLRKVHVVGWHKLSSYNRSCSWGIRRKPKTELFKELKLQGLSSEAKPLEKVETPKMAVVPDNMDFRREPCSDKLVDGSEISFLNDNVDIGSPSIPLLRRKLLQFDKSNRPAYYGTWRKHRQ</sequence>
<evidence type="ECO:0000313" key="3">
    <source>
        <dbReference type="Proteomes" id="UP001140949"/>
    </source>
</evidence>
<keyword evidence="3" id="KW-1185">Reference proteome</keyword>
<reference evidence="2" key="2">
    <citation type="submission" date="2023-04" db="EMBL/GenBank/DDBJ databases">
        <authorList>
            <person name="Bruccoleri R.E."/>
            <person name="Oakeley E.J."/>
            <person name="Faust A.-M."/>
            <person name="Dessus-Babus S."/>
            <person name="Altorfer M."/>
            <person name="Burckhardt D."/>
            <person name="Oertli M."/>
            <person name="Naumann U."/>
            <person name="Petersen F."/>
            <person name="Wong J."/>
        </authorList>
    </citation>
    <scope>NUCLEOTIDE SEQUENCE</scope>
    <source>
        <strain evidence="2">GSM-AAB239-AS_SAM_17_03QT</strain>
        <tissue evidence="2">Leaf</tissue>
    </source>
</reference>
<evidence type="ECO:0000256" key="1">
    <source>
        <dbReference type="SAM" id="MobiDB-lite"/>
    </source>
</evidence>
<dbReference type="GO" id="GO:0006334">
    <property type="term" value="P:nucleosome assembly"/>
    <property type="evidence" value="ECO:0007669"/>
    <property type="project" value="TreeGrafter"/>
</dbReference>
<dbReference type="GO" id="GO:0005634">
    <property type="term" value="C:nucleus"/>
    <property type="evidence" value="ECO:0007669"/>
    <property type="project" value="TreeGrafter"/>
</dbReference>
<proteinExistence type="predicted"/>